<name>Q9HKG1_THEAC</name>
<dbReference type="AlphaFoldDB" id="Q9HKG1"/>
<feature type="transmembrane region" description="Helical" evidence="1">
    <location>
        <begin position="85"/>
        <end position="104"/>
    </location>
</feature>
<feature type="transmembrane region" description="Helical" evidence="1">
    <location>
        <begin position="371"/>
        <end position="392"/>
    </location>
</feature>
<dbReference type="KEGG" id="tac:Ta0640"/>
<dbReference type="PaxDb" id="273075-Ta0640"/>
<keyword evidence="1" id="KW-0812">Transmembrane</keyword>
<protein>
    <submittedName>
        <fullName evidence="2">Hypothetical membrane protein</fullName>
    </submittedName>
</protein>
<keyword evidence="1" id="KW-0472">Membrane</keyword>
<dbReference type="InParanoid" id="Q9HKG1"/>
<dbReference type="STRING" id="273075.gene:9571860"/>
<evidence type="ECO:0000313" key="3">
    <source>
        <dbReference type="Proteomes" id="UP000001024"/>
    </source>
</evidence>
<dbReference type="HOGENOM" id="CLU_588789_0_0_2"/>
<keyword evidence="3" id="KW-1185">Reference proteome</keyword>
<dbReference type="Proteomes" id="UP000001024">
    <property type="component" value="Chromosome"/>
</dbReference>
<dbReference type="OrthoDB" id="56788at2157"/>
<dbReference type="EnsemblBacteria" id="CAC11778">
    <property type="protein sequence ID" value="CAC11778"/>
    <property type="gene ID" value="CAC11778"/>
</dbReference>
<gene>
    <name evidence="2" type="ordered locus">Ta0640</name>
</gene>
<evidence type="ECO:0000313" key="2">
    <source>
        <dbReference type="EMBL" id="CAC11778.1"/>
    </source>
</evidence>
<sequence>MKSEKGILSYLNNLRLNIGITLTFIAFFLIISPLLPGVNWFRLGDFTLDMVNFYHTVMIPFAFLLILYTSELLDMPAIIKKPINMSTIPILVLTALGMAFFYPASTQYADYVLQALRDIWMVVIAVLFLIGVLMFPFRNRKRFNSIWGSYFLILAATVSAGIAAVMGMVYEYGNLFGYSSIPFFNSLVNSWGGLQTFLGNLVTSHSHEMLPAVMGGIVAVAAISFGYERLDFTKRTIVNAGMVVSLIGVIAMTYVYIISSFGTYVIPTLFAFGPGGMDGLADDDTLTGIVGWGALISIVGLYYAAKSEKNGESRLVVLAELFVWLATMAVMVGVGYAIEFNEAFFGFATPGVPPNGGPGYLYDMAYTNGHLLYAFFMMPLIAGSLILVYRYAPTARIKLISAYLTFFGSVIGGFGLIYYVINLHWVLEAIGLALIVISVAISSVSFFMIGSENKKTVSISGHTG</sequence>
<feature type="transmembrane region" description="Helical" evidence="1">
    <location>
        <begin position="119"/>
        <end position="137"/>
    </location>
</feature>
<dbReference type="eggNOG" id="arCOG07388">
    <property type="taxonomic scope" value="Archaea"/>
</dbReference>
<feature type="transmembrane region" description="Helical" evidence="1">
    <location>
        <begin position="53"/>
        <end position="73"/>
    </location>
</feature>
<dbReference type="EMBL" id="AL445064">
    <property type="protein sequence ID" value="CAC11778.1"/>
    <property type="molecule type" value="Genomic_DNA"/>
</dbReference>
<feature type="transmembrane region" description="Helical" evidence="1">
    <location>
        <begin position="286"/>
        <end position="305"/>
    </location>
</feature>
<organism evidence="2 3">
    <name type="scientific">Thermoplasma acidophilum (strain ATCC 25905 / DSM 1728 / JCM 9062 / NBRC 15155 / AMRC-C165)</name>
    <dbReference type="NCBI Taxonomy" id="273075"/>
    <lineage>
        <taxon>Archaea</taxon>
        <taxon>Methanobacteriati</taxon>
        <taxon>Thermoplasmatota</taxon>
        <taxon>Thermoplasmata</taxon>
        <taxon>Thermoplasmatales</taxon>
        <taxon>Thermoplasmataceae</taxon>
        <taxon>Thermoplasma</taxon>
    </lineage>
</organism>
<feature type="transmembrane region" description="Helical" evidence="1">
    <location>
        <begin position="149"/>
        <end position="170"/>
    </location>
</feature>
<reference evidence="2 3" key="1">
    <citation type="journal article" date="2000" name="Nature">
        <title>The genome sequence of the thermoacidophilic scavenger Thermoplasma acidophilum.</title>
        <authorList>
            <person name="Ruepp A."/>
            <person name="Graml W."/>
            <person name="Santos-Martinez M.L."/>
            <person name="Koretke K.K."/>
            <person name="Volker C."/>
            <person name="Mewes H.W."/>
            <person name="Frishman D."/>
            <person name="Stocker S."/>
            <person name="Lupas A.N."/>
            <person name="Baumeister W."/>
        </authorList>
    </citation>
    <scope>NUCLEOTIDE SEQUENCE [LARGE SCALE GENOMIC DNA]</scope>
    <source>
        <strain evidence="3">ATCC 25905 / DSM 1728 / JCM 9062 / NBRC 15155 / AMRC-C165</strain>
    </source>
</reference>
<dbReference type="RefSeq" id="WP_010901062.1">
    <property type="nucleotide sequence ID" value="NC_002578.1"/>
</dbReference>
<accession>Q9HKG1</accession>
<feature type="transmembrane region" description="Helical" evidence="1">
    <location>
        <begin position="399"/>
        <end position="421"/>
    </location>
</feature>
<keyword evidence="1" id="KW-1133">Transmembrane helix</keyword>
<feature type="transmembrane region" description="Helical" evidence="1">
    <location>
        <begin position="317"/>
        <end position="338"/>
    </location>
</feature>
<feature type="transmembrane region" description="Helical" evidence="1">
    <location>
        <begin position="209"/>
        <end position="227"/>
    </location>
</feature>
<feature type="transmembrane region" description="Helical" evidence="1">
    <location>
        <begin position="20"/>
        <end position="41"/>
    </location>
</feature>
<proteinExistence type="predicted"/>
<feature type="transmembrane region" description="Helical" evidence="1">
    <location>
        <begin position="427"/>
        <end position="449"/>
    </location>
</feature>
<evidence type="ECO:0000256" key="1">
    <source>
        <dbReference type="SAM" id="Phobius"/>
    </source>
</evidence>
<feature type="transmembrane region" description="Helical" evidence="1">
    <location>
        <begin position="239"/>
        <end position="266"/>
    </location>
</feature>